<dbReference type="EMBL" id="SMAN01000006">
    <property type="protein sequence ID" value="TCT23663.1"/>
    <property type="molecule type" value="Genomic_DNA"/>
</dbReference>
<evidence type="ECO:0000256" key="1">
    <source>
        <dbReference type="SAM" id="Phobius"/>
    </source>
</evidence>
<keyword evidence="1" id="KW-0812">Transmembrane</keyword>
<evidence type="ECO:0000313" key="4">
    <source>
        <dbReference type="EMBL" id="TCT23663.1"/>
    </source>
</evidence>
<dbReference type="Pfam" id="PF10633">
    <property type="entry name" value="NPCBM_assoc"/>
    <property type="match status" value="2"/>
</dbReference>
<keyword evidence="5" id="KW-1185">Reference proteome</keyword>
<dbReference type="Gene3D" id="2.60.40.10">
    <property type="entry name" value="Immunoglobulins"/>
    <property type="match status" value="3"/>
</dbReference>
<dbReference type="OrthoDB" id="8631677at2"/>
<protein>
    <submittedName>
        <fullName evidence="4">Alpha-galactosidase-like protein</fullName>
    </submittedName>
</protein>
<dbReference type="AlphaFoldDB" id="A0A4R3N968"/>
<dbReference type="Proteomes" id="UP000294650">
    <property type="component" value="Unassembled WGS sequence"/>
</dbReference>
<reference evidence="4 5" key="1">
    <citation type="submission" date="2019-03" db="EMBL/GenBank/DDBJ databases">
        <title>Genomic Encyclopedia of Type Strains, Phase IV (KMG-IV): sequencing the most valuable type-strain genomes for metagenomic binning, comparative biology and taxonomic classification.</title>
        <authorList>
            <person name="Goeker M."/>
        </authorList>
    </citation>
    <scope>NUCLEOTIDE SEQUENCE [LARGE SCALE GENOMIC DNA]</scope>
    <source>
        <strain evidence="4 5">DSM 25894</strain>
    </source>
</reference>
<keyword evidence="1" id="KW-1133">Transmembrane helix</keyword>
<sequence>MYTKKRLPYLFSFLLLFIILSPQPMNAAAGISIFTPHTGISLTPGETMNYNVTINNQSTEIKNLEIRLEDMPENWSYSVTKDGYAINRLAVEPGSSESITIDVEVPLQVEKGSYTFDIVTEDQAGVVTSLPVTIDVNEQGVFKTELTTDQPNMEGDADSTFRYDLEIYNRTAEEQHYSLRANAPRGWNVEFETDGKKVTSITVDSNQREQMAVEITPSEEVKQGEYEIPIMASSGSTEAEVNLEAVVTGTYEMELTTPDGRLSSDITPGGDKVIELEVKNTGTSSLTDISLSSNTPPEWNVEFEPANITSLEPGESATVKARVTASDNAIAGDYVVEMSAGSPEISSDASFRISVKTSMLWGWVGVLMIGVVIAGMIFLVRKYGRR</sequence>
<keyword evidence="1" id="KW-0472">Membrane</keyword>
<feature type="domain" description="Alpha-galactosidase NEW3" evidence="3">
    <location>
        <begin position="266"/>
        <end position="340"/>
    </location>
</feature>
<organism evidence="4 5">
    <name type="scientific">Melghiribacillus thermohalophilus</name>
    <dbReference type="NCBI Taxonomy" id="1324956"/>
    <lineage>
        <taxon>Bacteria</taxon>
        <taxon>Bacillati</taxon>
        <taxon>Bacillota</taxon>
        <taxon>Bacilli</taxon>
        <taxon>Bacillales</taxon>
        <taxon>Bacillaceae</taxon>
        <taxon>Melghiribacillus</taxon>
    </lineage>
</organism>
<dbReference type="PANTHER" id="PTHR39198">
    <property type="entry name" value="HYPOTHETICAL MEMBRANE PROTEIN, CONSERVED"/>
    <property type="match status" value="1"/>
</dbReference>
<evidence type="ECO:0000313" key="5">
    <source>
        <dbReference type="Proteomes" id="UP000294650"/>
    </source>
</evidence>
<gene>
    <name evidence="4" type="ORF">EDD68_10673</name>
</gene>
<evidence type="ECO:0000259" key="3">
    <source>
        <dbReference type="Pfam" id="PF10633"/>
    </source>
</evidence>
<dbReference type="RefSeq" id="WP_132371456.1">
    <property type="nucleotide sequence ID" value="NZ_SMAN01000006.1"/>
</dbReference>
<name>A0A4R3N968_9BACI</name>
<feature type="chain" id="PRO_5020937029" evidence="2">
    <location>
        <begin position="28"/>
        <end position="386"/>
    </location>
</feature>
<comment type="caution">
    <text evidence="4">The sequence shown here is derived from an EMBL/GenBank/DDBJ whole genome shotgun (WGS) entry which is preliminary data.</text>
</comment>
<evidence type="ECO:0000256" key="2">
    <source>
        <dbReference type="SAM" id="SignalP"/>
    </source>
</evidence>
<feature type="signal peptide" evidence="2">
    <location>
        <begin position="1"/>
        <end position="27"/>
    </location>
</feature>
<keyword evidence="2" id="KW-0732">Signal</keyword>
<dbReference type="InterPro" id="IPR013783">
    <property type="entry name" value="Ig-like_fold"/>
</dbReference>
<accession>A0A4R3N968</accession>
<dbReference type="PANTHER" id="PTHR39198:SF1">
    <property type="entry name" value="ALPHA-GALACTOSIDASE NEW3 DOMAIN-CONTAINING PROTEIN"/>
    <property type="match status" value="1"/>
</dbReference>
<proteinExistence type="predicted"/>
<feature type="transmembrane region" description="Helical" evidence="1">
    <location>
        <begin position="360"/>
        <end position="380"/>
    </location>
</feature>
<feature type="domain" description="Alpha-galactosidase NEW3" evidence="3">
    <location>
        <begin position="43"/>
        <end position="115"/>
    </location>
</feature>
<dbReference type="InterPro" id="IPR018905">
    <property type="entry name" value="A-galactase_NEW3"/>
</dbReference>